<keyword evidence="11" id="KW-0157">Chromophore</keyword>
<evidence type="ECO:0000259" key="15">
    <source>
        <dbReference type="Pfam" id="PF00556"/>
    </source>
</evidence>
<evidence type="ECO:0000256" key="2">
    <source>
        <dbReference type="ARBA" id="ARBA00004249"/>
    </source>
</evidence>
<dbReference type="PROSITE" id="PS00968">
    <property type="entry name" value="ANTENNA_COMP_ALPHA"/>
    <property type="match status" value="1"/>
</dbReference>
<keyword evidence="9" id="KW-0076">Bacteriochlorophyll</keyword>
<dbReference type="InterPro" id="IPR018332">
    <property type="entry name" value="Antenna_alpha"/>
</dbReference>
<comment type="caution">
    <text evidence="16">The sequence shown here is derived from an EMBL/GenBank/DDBJ whole genome shotgun (WGS) entry which is preliminary data.</text>
</comment>
<feature type="domain" description="Antenna complex alpha/beta subunit" evidence="15">
    <location>
        <begin position="1"/>
        <end position="41"/>
    </location>
</feature>
<dbReference type="InterPro" id="IPR035889">
    <property type="entry name" value="Light-harvesting_complex"/>
</dbReference>
<evidence type="ECO:0000256" key="1">
    <source>
        <dbReference type="ARBA" id="ARBA00002455"/>
    </source>
</evidence>
<evidence type="ECO:0000256" key="7">
    <source>
        <dbReference type="ARBA" id="ARBA00022723"/>
    </source>
</evidence>
<evidence type="ECO:0000256" key="5">
    <source>
        <dbReference type="ARBA" id="ARBA00022549"/>
    </source>
</evidence>
<organism evidence="16 17">
    <name type="scientific">Rhodocista pekingensis</name>
    <dbReference type="NCBI Taxonomy" id="201185"/>
    <lineage>
        <taxon>Bacteria</taxon>
        <taxon>Pseudomonadati</taxon>
        <taxon>Pseudomonadota</taxon>
        <taxon>Alphaproteobacteria</taxon>
        <taxon>Rhodospirillales</taxon>
        <taxon>Azospirillaceae</taxon>
        <taxon>Rhodocista</taxon>
    </lineage>
</organism>
<comment type="subcellular location">
    <subcellularLocation>
        <location evidence="2">Cell inner membrane</location>
        <topology evidence="2">Single-pass type II membrane protein</topology>
    </subcellularLocation>
</comment>
<keyword evidence="10 14" id="KW-1133">Transmembrane helix</keyword>
<evidence type="ECO:0000256" key="10">
    <source>
        <dbReference type="ARBA" id="ARBA00022989"/>
    </source>
</evidence>
<dbReference type="EMBL" id="JBHTCM010000010">
    <property type="protein sequence ID" value="MFC7333565.1"/>
    <property type="molecule type" value="Genomic_DNA"/>
</dbReference>
<keyword evidence="4" id="KW-0148">Chlorophyll</keyword>
<evidence type="ECO:0000313" key="16">
    <source>
        <dbReference type="EMBL" id="MFC7333565.1"/>
    </source>
</evidence>
<dbReference type="NCBIfam" id="NF040861">
    <property type="entry name" value="pufA_517_ASD"/>
    <property type="match status" value="1"/>
</dbReference>
<keyword evidence="6 14" id="KW-0812">Transmembrane</keyword>
<keyword evidence="13" id="KW-0437">Light-harvesting polypeptide</keyword>
<dbReference type="PRINTS" id="PR00673">
    <property type="entry name" value="LIGHTHARVSTA"/>
</dbReference>
<evidence type="ECO:0000256" key="9">
    <source>
        <dbReference type="ARBA" id="ARBA00022956"/>
    </source>
</evidence>
<evidence type="ECO:0000256" key="3">
    <source>
        <dbReference type="ARBA" id="ARBA00022475"/>
    </source>
</evidence>
<evidence type="ECO:0000256" key="14">
    <source>
        <dbReference type="SAM" id="Phobius"/>
    </source>
</evidence>
<reference evidence="17" key="1">
    <citation type="journal article" date="2019" name="Int. J. Syst. Evol. Microbiol.">
        <title>The Global Catalogue of Microorganisms (GCM) 10K type strain sequencing project: providing services to taxonomists for standard genome sequencing and annotation.</title>
        <authorList>
            <consortium name="The Broad Institute Genomics Platform"/>
            <consortium name="The Broad Institute Genome Sequencing Center for Infectious Disease"/>
            <person name="Wu L."/>
            <person name="Ma J."/>
        </authorList>
    </citation>
    <scope>NUCLEOTIDE SEQUENCE [LARGE SCALE GENOMIC DNA]</scope>
    <source>
        <strain evidence="17">CGMCC 1.16275</strain>
    </source>
</reference>
<sequence>MWRLWLLFDPRRTLVALATFLFGLAVLIHFILLSTDRFNWLEGASATRAAVAQYSPLN</sequence>
<keyword evidence="3" id="KW-1003">Cell membrane</keyword>
<comment type="function">
    <text evidence="1">Antenna complexes are light-harvesting systems, which transfer the excitation energy to the reaction centers.</text>
</comment>
<dbReference type="Proteomes" id="UP001596456">
    <property type="component" value="Unassembled WGS sequence"/>
</dbReference>
<evidence type="ECO:0000256" key="8">
    <source>
        <dbReference type="ARBA" id="ARBA00022842"/>
    </source>
</evidence>
<evidence type="ECO:0000313" key="17">
    <source>
        <dbReference type="Proteomes" id="UP001596456"/>
    </source>
</evidence>
<name>A0ABW2KW09_9PROT</name>
<dbReference type="Gene3D" id="4.10.220.20">
    <property type="entry name" value="Light-harvesting complex"/>
    <property type="match status" value="1"/>
</dbReference>
<dbReference type="InterPro" id="IPR000066">
    <property type="entry name" value="Antenna_a/b"/>
</dbReference>
<evidence type="ECO:0000256" key="11">
    <source>
        <dbReference type="ARBA" id="ARBA00022991"/>
    </source>
</evidence>
<keyword evidence="12 14" id="KW-0472">Membrane</keyword>
<dbReference type="InterPro" id="IPR002361">
    <property type="entry name" value="Antenna_alpha_CS"/>
</dbReference>
<keyword evidence="8" id="KW-0460">Magnesium</keyword>
<keyword evidence="5" id="KW-0042">Antenna complex</keyword>
<evidence type="ECO:0000256" key="6">
    <source>
        <dbReference type="ARBA" id="ARBA00022692"/>
    </source>
</evidence>
<proteinExistence type="predicted"/>
<evidence type="ECO:0000256" key="12">
    <source>
        <dbReference type="ARBA" id="ARBA00023136"/>
    </source>
</evidence>
<feature type="transmembrane region" description="Helical" evidence="14">
    <location>
        <begin position="12"/>
        <end position="32"/>
    </location>
</feature>
<protein>
    <submittedName>
        <fullName evidence="16">Light-harvesting antenna LH1, alpha subunit</fullName>
    </submittedName>
</protein>
<evidence type="ECO:0000256" key="13">
    <source>
        <dbReference type="ARBA" id="ARBA00023243"/>
    </source>
</evidence>
<gene>
    <name evidence="16" type="primary">pufA</name>
    <name evidence="16" type="ORF">ACFQPS_10365</name>
</gene>
<dbReference type="SUPFAM" id="SSF56918">
    <property type="entry name" value="Light-harvesting complex subunits"/>
    <property type="match status" value="1"/>
</dbReference>
<evidence type="ECO:0000256" key="4">
    <source>
        <dbReference type="ARBA" id="ARBA00022494"/>
    </source>
</evidence>
<dbReference type="Pfam" id="PF00556">
    <property type="entry name" value="LHC"/>
    <property type="match status" value="1"/>
</dbReference>
<keyword evidence="7" id="KW-0479">Metal-binding</keyword>
<accession>A0ABW2KW09</accession>
<dbReference type="RefSeq" id="WP_012567272.1">
    <property type="nucleotide sequence ID" value="NZ_JBHTCM010000010.1"/>
</dbReference>
<keyword evidence="17" id="KW-1185">Reference proteome</keyword>